<reference evidence="3" key="2">
    <citation type="submission" date="2023-11" db="EMBL/GenBank/DDBJ databases">
        <title>MicrobeMod: A computational toolkit for identifying prokaryotic methylation and restriction-modification with nanopore sequencing.</title>
        <authorList>
            <person name="Crits-Christoph A."/>
            <person name="Kang S.C."/>
            <person name="Lee H."/>
            <person name="Ostrov N."/>
        </authorList>
    </citation>
    <scope>NUCLEOTIDE SEQUENCE</scope>
    <source>
        <strain evidence="3">ATCC 51242</strain>
    </source>
</reference>
<dbReference type="eggNOG" id="COG2203">
    <property type="taxonomic scope" value="Bacteria"/>
</dbReference>
<evidence type="ECO:0000313" key="2">
    <source>
        <dbReference type="EMBL" id="AHY46989.1"/>
    </source>
</evidence>
<dbReference type="Proteomes" id="UP000025229">
    <property type="component" value="Chromosome"/>
</dbReference>
<dbReference type="SMART" id="SM00065">
    <property type="entry name" value="GAF"/>
    <property type="match status" value="1"/>
</dbReference>
<dbReference type="KEGG" id="rrd:RradSPS_1706"/>
<evidence type="ECO:0000259" key="1">
    <source>
        <dbReference type="SMART" id="SM00065"/>
    </source>
</evidence>
<dbReference type="HOGENOM" id="CLU_1617776_0_0_11"/>
<dbReference type="AlphaFoldDB" id="A0A023X4L1"/>
<dbReference type="Gene3D" id="3.30.450.40">
    <property type="match status" value="1"/>
</dbReference>
<evidence type="ECO:0000313" key="4">
    <source>
        <dbReference type="Proteomes" id="UP000025229"/>
    </source>
</evidence>
<dbReference type="PANTHER" id="PTHR43102">
    <property type="entry name" value="SLR1143 PROTEIN"/>
    <property type="match status" value="1"/>
</dbReference>
<gene>
    <name evidence="2" type="ORF">RradSPS_1706</name>
    <name evidence="3" type="ORF">SIL72_10190</name>
</gene>
<dbReference type="STRING" id="42256.RradSPS_1706"/>
<name>A0A023X4L1_RUBRA</name>
<proteinExistence type="predicted"/>
<accession>A0A023X4L1</accession>
<dbReference type="SUPFAM" id="SSF55781">
    <property type="entry name" value="GAF domain-like"/>
    <property type="match status" value="1"/>
</dbReference>
<dbReference type="InterPro" id="IPR029016">
    <property type="entry name" value="GAF-like_dom_sf"/>
</dbReference>
<sequence length="164" mass="18006">MKNDGLGSANRIRGALEAVLASATESLEMDAAFVARIDGDRLVFRAFRGRGESFGLAEGMSIDLDESYCKLLLDGRIEDVVRNTCESEVVANLDATREAGINSYVGVPLEMSDGRTYGTLCCLSHSPSPWLAKKDLELMRKLASETIRLLEEEEAHREEPGRPL</sequence>
<feature type="domain" description="GAF" evidence="1">
    <location>
        <begin position="11"/>
        <end position="160"/>
    </location>
</feature>
<dbReference type="InterPro" id="IPR003018">
    <property type="entry name" value="GAF"/>
</dbReference>
<reference evidence="2 4" key="1">
    <citation type="submission" date="2014-03" db="EMBL/GenBank/DDBJ databases">
        <title>Complete genome sequence of the Radio-Resistant Rubrobacter radiotolerans RSPS-4.</title>
        <authorList>
            <person name="Egas C.C."/>
            <person name="Barroso C.C."/>
            <person name="Froufe H.J.C."/>
            <person name="Pacheco J.J."/>
            <person name="Albuquerque L.L."/>
            <person name="da Costa M.M.S."/>
        </authorList>
    </citation>
    <scope>NUCLEOTIDE SEQUENCE [LARGE SCALE GENOMIC DNA]</scope>
    <source>
        <strain evidence="2 4">RSPS-4</strain>
    </source>
</reference>
<keyword evidence="4" id="KW-1185">Reference proteome</keyword>
<dbReference type="Pfam" id="PF01590">
    <property type="entry name" value="GAF"/>
    <property type="match status" value="1"/>
</dbReference>
<protein>
    <submittedName>
        <fullName evidence="2">GAF domain protein</fullName>
    </submittedName>
    <submittedName>
        <fullName evidence="3">GAF domain-containing protein</fullName>
    </submittedName>
</protein>
<evidence type="ECO:0000313" key="3">
    <source>
        <dbReference type="EMBL" id="MDX5894395.1"/>
    </source>
</evidence>
<dbReference type="Proteomes" id="UP001281130">
    <property type="component" value="Unassembled WGS sequence"/>
</dbReference>
<organism evidence="2 4">
    <name type="scientific">Rubrobacter radiotolerans</name>
    <name type="common">Arthrobacter radiotolerans</name>
    <dbReference type="NCBI Taxonomy" id="42256"/>
    <lineage>
        <taxon>Bacteria</taxon>
        <taxon>Bacillati</taxon>
        <taxon>Actinomycetota</taxon>
        <taxon>Rubrobacteria</taxon>
        <taxon>Rubrobacterales</taxon>
        <taxon>Rubrobacteraceae</taxon>
        <taxon>Rubrobacter</taxon>
    </lineage>
</organism>
<dbReference type="EMBL" id="JAWXXX010000001">
    <property type="protein sequence ID" value="MDX5894395.1"/>
    <property type="molecule type" value="Genomic_DNA"/>
</dbReference>
<dbReference type="RefSeq" id="WP_038681989.1">
    <property type="nucleotide sequence ID" value="NZ_CP007514.1"/>
</dbReference>
<dbReference type="EMBL" id="CP007514">
    <property type="protein sequence ID" value="AHY46989.1"/>
    <property type="molecule type" value="Genomic_DNA"/>
</dbReference>
<dbReference type="PANTHER" id="PTHR43102:SF2">
    <property type="entry name" value="GAF DOMAIN-CONTAINING PROTEIN"/>
    <property type="match status" value="1"/>
</dbReference>